<dbReference type="OMA" id="SANDINC"/>
<feature type="compositionally biased region" description="Basic and acidic residues" evidence="1">
    <location>
        <begin position="42"/>
        <end position="64"/>
    </location>
</feature>
<dbReference type="InterPro" id="IPR005135">
    <property type="entry name" value="Endo/exonuclease/phosphatase"/>
</dbReference>
<keyword evidence="3" id="KW-0548">Nucleotidyltransferase</keyword>
<dbReference type="InterPro" id="IPR000477">
    <property type="entry name" value="RT_dom"/>
</dbReference>
<feature type="non-terminal residue" evidence="3">
    <location>
        <position position="892"/>
    </location>
</feature>
<dbReference type="CDD" id="cd01650">
    <property type="entry name" value="RT_nLTR_like"/>
    <property type="match status" value="1"/>
</dbReference>
<keyword evidence="3" id="KW-0695">RNA-directed DNA polymerase</keyword>
<dbReference type="Proteomes" id="UP000054359">
    <property type="component" value="Unassembled WGS sequence"/>
</dbReference>
<feature type="region of interest" description="Disordered" evidence="1">
    <location>
        <begin position="26"/>
        <end position="64"/>
    </location>
</feature>
<evidence type="ECO:0000256" key="1">
    <source>
        <dbReference type="SAM" id="MobiDB-lite"/>
    </source>
</evidence>
<dbReference type="InterPro" id="IPR036691">
    <property type="entry name" value="Endo/exonu/phosph_ase_sf"/>
</dbReference>
<dbReference type="Gene3D" id="3.60.10.10">
    <property type="entry name" value="Endonuclease/exonuclease/phosphatase"/>
    <property type="match status" value="1"/>
</dbReference>
<evidence type="ECO:0000259" key="2">
    <source>
        <dbReference type="PROSITE" id="PS50878"/>
    </source>
</evidence>
<dbReference type="PANTHER" id="PTHR36688">
    <property type="entry name" value="ENDO/EXONUCLEASE/PHOSPHATASE DOMAIN-CONTAINING PROTEIN"/>
    <property type="match status" value="1"/>
</dbReference>
<dbReference type="Pfam" id="PF00078">
    <property type="entry name" value="RVT_1"/>
    <property type="match status" value="1"/>
</dbReference>
<name>A0A087THU2_STEMI</name>
<keyword evidence="3" id="KW-0808">Transferase</keyword>
<reference evidence="3 4" key="1">
    <citation type="submission" date="2013-11" db="EMBL/GenBank/DDBJ databases">
        <title>Genome sequencing of Stegodyphus mimosarum.</title>
        <authorList>
            <person name="Bechsgaard J."/>
        </authorList>
    </citation>
    <scope>NUCLEOTIDE SEQUENCE [LARGE SCALE GENOMIC DNA]</scope>
</reference>
<proteinExistence type="predicted"/>
<feature type="domain" description="Reverse transcriptase" evidence="2">
    <location>
        <begin position="717"/>
        <end position="892"/>
    </location>
</feature>
<dbReference type="Pfam" id="PF14529">
    <property type="entry name" value="Exo_endo_phos_2"/>
    <property type="match status" value="1"/>
</dbReference>
<dbReference type="SUPFAM" id="SSF56219">
    <property type="entry name" value="DNase I-like"/>
    <property type="match status" value="1"/>
</dbReference>
<feature type="region of interest" description="Disordered" evidence="1">
    <location>
        <begin position="112"/>
        <end position="165"/>
    </location>
</feature>
<dbReference type="InterPro" id="IPR052560">
    <property type="entry name" value="RdDP_mobile_element"/>
</dbReference>
<dbReference type="PROSITE" id="PS50878">
    <property type="entry name" value="RT_POL"/>
    <property type="match status" value="1"/>
</dbReference>
<feature type="compositionally biased region" description="Polar residues" evidence="1">
    <location>
        <begin position="112"/>
        <end position="129"/>
    </location>
</feature>
<evidence type="ECO:0000313" key="4">
    <source>
        <dbReference type="Proteomes" id="UP000054359"/>
    </source>
</evidence>
<dbReference type="InterPro" id="IPR043502">
    <property type="entry name" value="DNA/RNA_pol_sf"/>
</dbReference>
<feature type="compositionally biased region" description="Polar residues" evidence="1">
    <location>
        <begin position="137"/>
        <end position="158"/>
    </location>
</feature>
<dbReference type="PANTHER" id="PTHR36688:SF2">
    <property type="entry name" value="ENDONUCLEASE_EXONUCLEASE_PHOSPHATASE DOMAIN-CONTAINING PROTEIN"/>
    <property type="match status" value="1"/>
</dbReference>
<sequence>MYTFLLSMIEMITTVNNEFKLGKTQNENTSQDFSAIPGTSCTREDKRDRSPVHIHTDSRSNSDEELTLDKDIRSEDDTQIKKRGNQTVRTRLHKNVAKKIKLATQTQFAPASSVATQDVSAKEQTTSVQADAAAQENMDTNNSVNTDETNNDSAVNDTGNKKSRIPPITLKANKYKFSDLKKFMKQKQLGFYGQTIPGFIKIFPDNAESYRGIIRLLKELDVEHHSYQLPQDKKLKVVIRGLSDDNEIEEIRENLEGLEYQVEEIKQMTRRRQGEDIDVALLTETHATPSCTINISNFKSYRCDRLTHRGGGAAIFVKSNLQSCLINTDRSNGHDSVTVSALLPDYGLMYFTSMYQPPNKILKKDVLEKLLPNDKPTLLAGDLNAKHQEWKCRRTNRNGEVLLDFILNYPVYFYAPVEYTYLPNNPGRGDILDVVLSTTSIPLCLEVLQDLTSDHVPVIITLGTTQVIENKLMSKTDWHLFNYQLAESTYITDNLNTTQDIETAIHMMTEEIKTAYANATVKLPSQQHSGILPKELREKIKNRNRMRKRFNTTRDPQLKRQLNKLNREIKKDISLHKRNMWEDKIMQLNEPNSEFWAFARRLKLKRTVNKPIYHNDSIALTNADKAEILAQHLSEQFTPHEQPSDPQFIYDVRHFLQDWLNAPTVRNPIPSTNLLEVKEIIKQLRVKKAPGHDEVTNLTIKHLPENTLNRYIDILNACLEKLYFPSRWKIAKVILIPKPGKDSTRPDGFRPISLLPGLGKIYERIILRRLQPHMEKLPPEQFGFRSGLSTTKQLVRLTEYIGEALHTKHSVALLMLDVAKAFDRVWHEGLIYKLVQLDFNREIIRIIYSFIKDRNFYVSIGSDSSDYYIALDEDYNIRPYAAHLLRDLNFPT</sequence>
<keyword evidence="4" id="KW-1185">Reference proteome</keyword>
<dbReference type="AlphaFoldDB" id="A0A087THU2"/>
<dbReference type="EMBL" id="KK115285">
    <property type="protein sequence ID" value="KFM64681.1"/>
    <property type="molecule type" value="Genomic_DNA"/>
</dbReference>
<protein>
    <submittedName>
        <fullName evidence="3">Putative RNA-directed DNA polymerase from transposon X-element</fullName>
    </submittedName>
</protein>
<dbReference type="SUPFAM" id="SSF56672">
    <property type="entry name" value="DNA/RNA polymerases"/>
    <property type="match status" value="1"/>
</dbReference>
<dbReference type="GO" id="GO:0003964">
    <property type="term" value="F:RNA-directed DNA polymerase activity"/>
    <property type="evidence" value="ECO:0007669"/>
    <property type="project" value="UniProtKB-KW"/>
</dbReference>
<accession>A0A087THU2</accession>
<feature type="compositionally biased region" description="Polar residues" evidence="1">
    <location>
        <begin position="26"/>
        <end position="41"/>
    </location>
</feature>
<gene>
    <name evidence="3" type="ORF">X975_02980</name>
</gene>
<dbReference type="OrthoDB" id="10050074at2759"/>
<organism evidence="3 4">
    <name type="scientific">Stegodyphus mimosarum</name>
    <name type="common">African social velvet spider</name>
    <dbReference type="NCBI Taxonomy" id="407821"/>
    <lineage>
        <taxon>Eukaryota</taxon>
        <taxon>Metazoa</taxon>
        <taxon>Ecdysozoa</taxon>
        <taxon>Arthropoda</taxon>
        <taxon>Chelicerata</taxon>
        <taxon>Arachnida</taxon>
        <taxon>Araneae</taxon>
        <taxon>Araneomorphae</taxon>
        <taxon>Entelegynae</taxon>
        <taxon>Eresoidea</taxon>
        <taxon>Eresidae</taxon>
        <taxon>Stegodyphus</taxon>
    </lineage>
</organism>
<evidence type="ECO:0000313" key="3">
    <source>
        <dbReference type="EMBL" id="KFM64681.1"/>
    </source>
</evidence>